<feature type="compositionally biased region" description="Polar residues" evidence="6">
    <location>
        <begin position="302"/>
        <end position="323"/>
    </location>
</feature>
<feature type="non-terminal residue" evidence="8">
    <location>
        <position position="1334"/>
    </location>
</feature>
<feature type="compositionally biased region" description="Polar residues" evidence="6">
    <location>
        <begin position="30"/>
        <end position="39"/>
    </location>
</feature>
<evidence type="ECO:0000256" key="3">
    <source>
        <dbReference type="ARBA" id="ARBA00022771"/>
    </source>
</evidence>
<evidence type="ECO:0000256" key="4">
    <source>
        <dbReference type="ARBA" id="ARBA00022833"/>
    </source>
</evidence>
<feature type="compositionally biased region" description="Polar residues" evidence="6">
    <location>
        <begin position="1229"/>
        <end position="1242"/>
    </location>
</feature>
<evidence type="ECO:0000259" key="7">
    <source>
        <dbReference type="PROSITE" id="PS50157"/>
    </source>
</evidence>
<organism evidence="8">
    <name type="scientific">Medioppia subpectinata</name>
    <dbReference type="NCBI Taxonomy" id="1979941"/>
    <lineage>
        <taxon>Eukaryota</taxon>
        <taxon>Metazoa</taxon>
        <taxon>Ecdysozoa</taxon>
        <taxon>Arthropoda</taxon>
        <taxon>Chelicerata</taxon>
        <taxon>Arachnida</taxon>
        <taxon>Acari</taxon>
        <taxon>Acariformes</taxon>
        <taxon>Sarcoptiformes</taxon>
        <taxon>Oribatida</taxon>
        <taxon>Brachypylina</taxon>
        <taxon>Oppioidea</taxon>
        <taxon>Oppiidae</taxon>
        <taxon>Medioppia</taxon>
    </lineage>
</organism>
<evidence type="ECO:0000256" key="6">
    <source>
        <dbReference type="SAM" id="MobiDB-lite"/>
    </source>
</evidence>
<dbReference type="GO" id="GO:0000981">
    <property type="term" value="F:DNA-binding transcription factor activity, RNA polymerase II-specific"/>
    <property type="evidence" value="ECO:0007669"/>
    <property type="project" value="TreeGrafter"/>
</dbReference>
<name>A0A7R9KJZ8_9ACAR</name>
<dbReference type="PANTHER" id="PTHR19818:SF139">
    <property type="entry name" value="PAIR-RULE PROTEIN ODD-PAIRED"/>
    <property type="match status" value="1"/>
</dbReference>
<dbReference type="InterPro" id="IPR013087">
    <property type="entry name" value="Znf_C2H2_type"/>
</dbReference>
<protein>
    <recommendedName>
        <fullName evidence="7">C2H2-type domain-containing protein</fullName>
    </recommendedName>
</protein>
<proteinExistence type="predicted"/>
<feature type="compositionally biased region" description="Low complexity" evidence="6">
    <location>
        <begin position="822"/>
        <end position="834"/>
    </location>
</feature>
<evidence type="ECO:0000256" key="1">
    <source>
        <dbReference type="ARBA" id="ARBA00022723"/>
    </source>
</evidence>
<feature type="compositionally biased region" description="Low complexity" evidence="6">
    <location>
        <begin position="997"/>
        <end position="1016"/>
    </location>
</feature>
<dbReference type="Gene3D" id="3.30.160.60">
    <property type="entry name" value="Classic Zinc Finger"/>
    <property type="match status" value="4"/>
</dbReference>
<keyword evidence="4" id="KW-0862">Zinc</keyword>
<feature type="region of interest" description="Disordered" evidence="6">
    <location>
        <begin position="29"/>
        <end position="74"/>
    </location>
</feature>
<feature type="domain" description="C2H2-type" evidence="7">
    <location>
        <begin position="592"/>
        <end position="622"/>
    </location>
</feature>
<feature type="compositionally biased region" description="Low complexity" evidence="6">
    <location>
        <begin position="55"/>
        <end position="65"/>
    </location>
</feature>
<gene>
    <name evidence="8" type="ORF">OSB1V03_LOCUS4984</name>
</gene>
<evidence type="ECO:0000256" key="2">
    <source>
        <dbReference type="ARBA" id="ARBA00022737"/>
    </source>
</evidence>
<evidence type="ECO:0000313" key="9">
    <source>
        <dbReference type="Proteomes" id="UP000759131"/>
    </source>
</evidence>
<dbReference type="GO" id="GO:0008270">
    <property type="term" value="F:zinc ion binding"/>
    <property type="evidence" value="ECO:0007669"/>
    <property type="project" value="UniProtKB-KW"/>
</dbReference>
<feature type="compositionally biased region" description="Acidic residues" evidence="6">
    <location>
        <begin position="478"/>
        <end position="491"/>
    </location>
</feature>
<keyword evidence="2" id="KW-0677">Repeat</keyword>
<keyword evidence="3 5" id="KW-0863">Zinc-finger</keyword>
<dbReference type="SUPFAM" id="SSF57667">
    <property type="entry name" value="beta-beta-alpha zinc fingers"/>
    <property type="match status" value="3"/>
</dbReference>
<feature type="domain" description="C2H2-type" evidence="7">
    <location>
        <begin position="1302"/>
        <end position="1332"/>
    </location>
</feature>
<feature type="domain" description="C2H2-type" evidence="7">
    <location>
        <begin position="658"/>
        <end position="684"/>
    </location>
</feature>
<keyword evidence="9" id="KW-1185">Reference proteome</keyword>
<dbReference type="EMBL" id="CAJPIZ010002394">
    <property type="protein sequence ID" value="CAG2104971.1"/>
    <property type="molecule type" value="Genomic_DNA"/>
</dbReference>
<dbReference type="PROSITE" id="PS50157">
    <property type="entry name" value="ZINC_FINGER_C2H2_2"/>
    <property type="match status" value="8"/>
</dbReference>
<feature type="compositionally biased region" description="Acidic residues" evidence="6">
    <location>
        <begin position="45"/>
        <end position="54"/>
    </location>
</feature>
<feature type="region of interest" description="Disordered" evidence="6">
    <location>
        <begin position="1189"/>
        <end position="1246"/>
    </location>
</feature>
<dbReference type="GO" id="GO:0005634">
    <property type="term" value="C:nucleus"/>
    <property type="evidence" value="ECO:0007669"/>
    <property type="project" value="UniProtKB-ARBA"/>
</dbReference>
<feature type="region of interest" description="Disordered" evidence="6">
    <location>
        <begin position="996"/>
        <end position="1016"/>
    </location>
</feature>
<dbReference type="PANTHER" id="PTHR19818">
    <property type="entry name" value="ZINC FINGER PROTEIN ZIC AND GLI"/>
    <property type="match status" value="1"/>
</dbReference>
<dbReference type="GO" id="GO:0045944">
    <property type="term" value="P:positive regulation of transcription by RNA polymerase II"/>
    <property type="evidence" value="ECO:0007669"/>
    <property type="project" value="UniProtKB-ARBA"/>
</dbReference>
<keyword evidence="1" id="KW-0479">Metal-binding</keyword>
<dbReference type="SMART" id="SM00355">
    <property type="entry name" value="ZnF_C2H2"/>
    <property type="match status" value="14"/>
</dbReference>
<reference evidence="8" key="1">
    <citation type="submission" date="2020-11" db="EMBL/GenBank/DDBJ databases">
        <authorList>
            <person name="Tran Van P."/>
        </authorList>
    </citation>
    <scope>NUCLEOTIDE SEQUENCE</scope>
</reference>
<feature type="domain" description="C2H2-type" evidence="7">
    <location>
        <begin position="930"/>
        <end position="958"/>
    </location>
</feature>
<feature type="region of interest" description="Disordered" evidence="6">
    <location>
        <begin position="300"/>
        <end position="342"/>
    </location>
</feature>
<evidence type="ECO:0000256" key="5">
    <source>
        <dbReference type="PROSITE-ProRule" id="PRU00042"/>
    </source>
</evidence>
<feature type="region of interest" description="Disordered" evidence="6">
    <location>
        <begin position="370"/>
        <end position="392"/>
    </location>
</feature>
<sequence length="1334" mass="147378">PIATAVDTAIRALAMAHIVPNRVRRLSGASADTSPTITPVHSDMEISDIDDSTDLLDPPEGGADPPADDPLPDEEFYKNFDSLVDRVSDLIGANTASAADDHDVKPLIAAEDHTVIALDIKPEVKPDVKLDIKSDIKPDMKPIADNSAPDMTSNNASLAPGDSVSHIVGQLVIKQLKNDMSDQTLIDVKPLLIDPSLHTVSDQSLATTLSTQTEETASVEPIVTQIPPLIVNDNTNANRAEQSCVGTTPIGAIISDTDSQRIATTNHKKSVTNTIEEVIVRQEMGVNSGQELSAHLTAPADDTNQSFSSISSTESNPTPNSGHKNCGKKVVKESIPAPIGPQRERHLTLEYYRRRKKRLREAFRAKRGVDFTDSDSDSDSDANSDHSLTPFDGLLRDVSKRMASKTTSFLKTVVRSPPKASTSTATDTTRRSRSLTSRDGSAHSASSQLPEPLPTVSSTTSERRRRTRGRSSTLSDGELIDDESQADSEPEYECRECRQPFGHNRYEYNEHQYVIHGERHPYRCDYDDPHRPLDKRCGKQYDRAFDYVHHQRRQHDLRVRYECEYSGCDQYFDHRSAIKEHIHRAHGKQLPFVCDRADCGQSFGRETQLYAHKRDDHYHVRNGRQKADSLEVTVPLAFRGSRSAPDGHNEGKHCGDYHKCDAKDCGRSFVTKKLLNLHKLRLHSEPIVDQSVPKPTLKICQYECDYMDCFGMFATEEILQKHKMSVHQKHDHLLTSAPDLPTVSIDSTISVTTTRSQLTTGGVTLTDTDISDVISETIPALDTIGSTAVNDIRVPENTTGTFLNDWPVLTATDPLPVQPVATTSSTGPSMTTTDGTDRSPHTTPAFKCDKCPKRFHWERNLKQHKLTVHRRAPNTSATRSLAAPIVPKTSTRSPFTSVVPKASTSAATNASVPTTAAANSAAPVAAKPVFRCDKCAKRFRYEYNLIQHKLSAHSLALPYRCRYEGCDNAYGTKYLLHLHLIEHRIDSRTLNSRLKVSTRTARRSPATSTVPKASTGTTTTATDTVYITTPNTAATDSTAPVAAKPVFRCDKCTKRFRYEYNLKHHKLYAHCDQPLTYRCRYDGCANTFATKYLLNLHLIEFKSHRIAGHTDSSLKTSAGTTSRSQATSAVAKTSAGTAAATDTKATNHCLSITYRCRYEGCANPYASKALLNRHLRLFESHRIDSRTLNSQPSVANTGRDGGRNALLPTPAAESAGELIESRTLDSESIAGSTSRSGQSTPSDECDGELECRDCDARFLTLRALTAHKCAPLFGAPACDVDLRDPSVQHCDRDYRERLHLNYPCDYDGCRTEFSSLSLLNAHKQDCHWTQWPDN</sequence>
<dbReference type="GO" id="GO:0000978">
    <property type="term" value="F:RNA polymerase II cis-regulatory region sequence-specific DNA binding"/>
    <property type="evidence" value="ECO:0007669"/>
    <property type="project" value="TreeGrafter"/>
</dbReference>
<feature type="region of interest" description="Disordered" evidence="6">
    <location>
        <begin position="409"/>
        <end position="493"/>
    </location>
</feature>
<feature type="domain" description="C2H2-type" evidence="7">
    <location>
        <begin position="1047"/>
        <end position="1075"/>
    </location>
</feature>
<dbReference type="InterPro" id="IPR036236">
    <property type="entry name" value="Znf_C2H2_sf"/>
</dbReference>
<feature type="domain" description="C2H2-type" evidence="7">
    <location>
        <begin position="561"/>
        <end position="591"/>
    </location>
</feature>
<dbReference type="InterPro" id="IPR050329">
    <property type="entry name" value="GLI_C2H2-zinc-finger"/>
</dbReference>
<dbReference type="OrthoDB" id="3176202at2759"/>
<accession>A0A7R9KJZ8</accession>
<dbReference type="Proteomes" id="UP000759131">
    <property type="component" value="Unassembled WGS sequence"/>
</dbReference>
<feature type="compositionally biased region" description="Low complexity" evidence="6">
    <location>
        <begin position="415"/>
        <end position="427"/>
    </location>
</feature>
<feature type="region of interest" description="Disordered" evidence="6">
    <location>
        <begin position="817"/>
        <end position="845"/>
    </location>
</feature>
<feature type="domain" description="C2H2-type" evidence="7">
    <location>
        <begin position="702"/>
        <end position="732"/>
    </location>
</feature>
<feature type="domain" description="C2H2-type" evidence="7">
    <location>
        <begin position="846"/>
        <end position="869"/>
    </location>
</feature>
<feature type="compositionally biased region" description="Acidic residues" evidence="6">
    <location>
        <begin position="372"/>
        <end position="382"/>
    </location>
</feature>
<evidence type="ECO:0000313" key="8">
    <source>
        <dbReference type="EMBL" id="CAD7624541.1"/>
    </source>
</evidence>
<dbReference type="PROSITE" id="PS00028">
    <property type="entry name" value="ZINC_FINGER_C2H2_1"/>
    <property type="match status" value="9"/>
</dbReference>
<dbReference type="EMBL" id="OC856969">
    <property type="protein sequence ID" value="CAD7624541.1"/>
    <property type="molecule type" value="Genomic_DNA"/>
</dbReference>